<dbReference type="Pfam" id="PF05147">
    <property type="entry name" value="LANC_like"/>
    <property type="match status" value="1"/>
</dbReference>
<dbReference type="SMART" id="SM00220">
    <property type="entry name" value="S_TKc"/>
    <property type="match status" value="1"/>
</dbReference>
<dbReference type="SMART" id="SM01260">
    <property type="entry name" value="LANC_like"/>
    <property type="match status" value="1"/>
</dbReference>
<dbReference type="SUPFAM" id="SSF56112">
    <property type="entry name" value="Protein kinase-like (PK-like)"/>
    <property type="match status" value="1"/>
</dbReference>
<dbReference type="Gene3D" id="1.50.10.20">
    <property type="match status" value="1"/>
</dbReference>
<feature type="compositionally biased region" description="Basic and acidic residues" evidence="7">
    <location>
        <begin position="495"/>
        <end position="542"/>
    </location>
</feature>
<dbReference type="Pfam" id="PF00069">
    <property type="entry name" value="Pkinase"/>
    <property type="match status" value="1"/>
</dbReference>
<dbReference type="PANTHER" id="PTHR43289">
    <property type="entry name" value="MITOGEN-ACTIVATED PROTEIN KINASE KINASE KINASE 20-RELATED"/>
    <property type="match status" value="1"/>
</dbReference>
<evidence type="ECO:0000256" key="7">
    <source>
        <dbReference type="SAM" id="MobiDB-lite"/>
    </source>
</evidence>
<feature type="region of interest" description="Disordered" evidence="7">
    <location>
        <begin position="931"/>
        <end position="969"/>
    </location>
</feature>
<dbReference type="InterPro" id="IPR007822">
    <property type="entry name" value="LANC-like"/>
</dbReference>
<dbReference type="InterPro" id="IPR000719">
    <property type="entry name" value="Prot_kinase_dom"/>
</dbReference>
<feature type="domain" description="Protein kinase" evidence="8">
    <location>
        <begin position="238"/>
        <end position="584"/>
    </location>
</feature>
<dbReference type="Gene3D" id="1.10.510.10">
    <property type="entry name" value="Transferase(Phosphotransferase) domain 1"/>
    <property type="match status" value="1"/>
</dbReference>
<sequence>MDKRYEIFCLANRHFYDTPERLSDSASASREGETAKDPGAFAVSHRPVPAGWRSTRSGDWLELRPLTGTFPLQGWKIHASATLWNANEIGEAVWDYCVLRNIPFKYVPHRTLLYLRNAKYAGRGTSGKFATIYPADESQLEMVVRELGEKLHSRPGPYILTDLRWRQGPLYVRYGGFAPRFCVDPHGRLVPAVEDAHGNLIPDRKDPAFRVPDGVELPAFLRPELAARDSATVAELPYRIDKALHFSNGGGVYGGSDTRDGSRVVLKEARPHAGLAADGADAVARLEREKAALDQLAGLPVVPALKDWLEVDGHRFLVMEEVPGQPLNSFFAKRHPLLSADPDPEAVSRHTAWALRVHRLVTEAVEAVHARGIVFNDLHMFNIMLAPDEQTVTLLDFEAAARAEDDPRQIVAHPGFIAPADRSRYDIDRYALACLALALFLPMTTLLAIDRGKARHLARIAAEQFPGIPEDFLAEAVATIEGPDAHVAVGSHPASDARAEGGTRGAKDDTRAEGKARTEGGARAEGKARTEGGARAEGDSRADSGAPAASRSLTSVAALVPAVGAPGGPGDWPAAREAMAEAVLASATPGRDDRLFPGDIAQFGDGGGLGLAYGAAGVLHALAETEAGRWYEGEEWLLRHTDPPPRGTPLGLYDGLPGVALVLARAGHTKRALELTERVLDEKWQRLSGSLFGGLAGLGLAFGRLAEQTGEEGLHSCAAEAARLLAQRLEEPDDGRPGADRAGLLHGATGAALLFLRLYERHGEPALLDLAERALARDLARCVQDSAGTWQVDEGRRTMPYLGAGSVGIAMVLDDFLAHRPGHTAFARARAGILPAARMRYYAQPGLFQGRAGMLLHLSRTATPHVTEGDRAAQLAGLGWYGMAYGGGLAFPGDQMMRLSMDLATGTAGCLLAVGAAAAVRCGRTPPSLPFLPPVTGAPSPLSDGAHAPGGGPQTGLGDKGRTEAPPSL</sequence>
<gene>
    <name evidence="9" type="primary">lanKC</name>
    <name evidence="9" type="ORF">MMF93_30085</name>
</gene>
<dbReference type="EMBL" id="CP093846">
    <property type="protein sequence ID" value="UNT00240.1"/>
    <property type="molecule type" value="Genomic_DNA"/>
</dbReference>
<protein>
    <recommendedName>
        <fullName evidence="1">non-specific serine/threonine protein kinase</fullName>
        <ecNumber evidence="1">2.7.11.1</ecNumber>
    </recommendedName>
</protein>
<dbReference type="InterPro" id="IPR058053">
    <property type="entry name" value="RamC_C"/>
</dbReference>
<keyword evidence="4" id="KW-0547">Nucleotide-binding</keyword>
<dbReference type="Pfam" id="PF25816">
    <property type="entry name" value="RamC_N"/>
    <property type="match status" value="1"/>
</dbReference>
<dbReference type="InterPro" id="IPR011009">
    <property type="entry name" value="Kinase-like_dom_sf"/>
</dbReference>
<evidence type="ECO:0000313" key="9">
    <source>
        <dbReference type="EMBL" id="UNT00240.1"/>
    </source>
</evidence>
<evidence type="ECO:0000256" key="3">
    <source>
        <dbReference type="ARBA" id="ARBA00022679"/>
    </source>
</evidence>
<dbReference type="PANTHER" id="PTHR43289:SF6">
    <property type="entry name" value="SERINE_THREONINE-PROTEIN KINASE NEKL-3"/>
    <property type="match status" value="1"/>
</dbReference>
<evidence type="ECO:0000256" key="2">
    <source>
        <dbReference type="ARBA" id="ARBA00022527"/>
    </source>
</evidence>
<accession>A0ABY3Y0W5</accession>
<evidence type="ECO:0000256" key="4">
    <source>
        <dbReference type="ARBA" id="ARBA00022741"/>
    </source>
</evidence>
<keyword evidence="6" id="KW-0067">ATP-binding</keyword>
<feature type="region of interest" description="Disordered" evidence="7">
    <location>
        <begin position="22"/>
        <end position="41"/>
    </location>
</feature>
<dbReference type="InterPro" id="IPR057929">
    <property type="entry name" value="RamC_N"/>
</dbReference>
<keyword evidence="5" id="KW-0418">Kinase</keyword>
<evidence type="ECO:0000256" key="5">
    <source>
        <dbReference type="ARBA" id="ARBA00022777"/>
    </source>
</evidence>
<dbReference type="RefSeq" id="WP_242756319.1">
    <property type="nucleotide sequence ID" value="NZ_CP093846.1"/>
</dbReference>
<feature type="region of interest" description="Disordered" evidence="7">
    <location>
        <begin position="486"/>
        <end position="549"/>
    </location>
</feature>
<keyword evidence="2" id="KW-0723">Serine/threonine-protein kinase</keyword>
<dbReference type="Proteomes" id="UP001202244">
    <property type="component" value="Chromosome"/>
</dbReference>
<name>A0ABY3Y0W5_9ACTN</name>
<reference evidence="9 10" key="1">
    <citation type="journal article" date="2023" name="Microbiol. Spectr.">
        <title>Synergy between Genome Mining, Metabolomics, and Bioinformatics Uncovers Antibacterial Chlorinated Carbazole Alkaloids and Their Biosynthetic Gene Cluster from Streptomyces tubbatahanensis sp. nov., a Novel Actinomycete Isolated from Sulu Sea, Philippines.</title>
        <authorList>
            <person name="Tenebro C.P."/>
            <person name="Trono D.J.V.L."/>
            <person name="Balida L.A.P."/>
            <person name="Bayog L.K.A."/>
            <person name="Bruna J.R."/>
            <person name="Sabido E.M."/>
            <person name="Caspe D.P.C."/>
            <person name="de Los Santos E.L.C."/>
            <person name="Saludes J.P."/>
            <person name="Dalisay D.S."/>
        </authorList>
    </citation>
    <scope>NUCLEOTIDE SEQUENCE [LARGE SCALE GENOMIC DNA]</scope>
    <source>
        <strain evidence="9 10">DSD3025</strain>
    </source>
</reference>
<dbReference type="PROSITE" id="PS50011">
    <property type="entry name" value="PROTEIN_KINASE_DOM"/>
    <property type="match status" value="1"/>
</dbReference>
<dbReference type="CDD" id="cd04791">
    <property type="entry name" value="LanC_SerThrkinase"/>
    <property type="match status" value="1"/>
</dbReference>
<organism evidence="9 10">
    <name type="scientific">Streptomyces tubbatahanensis</name>
    <dbReference type="NCBI Taxonomy" id="2923272"/>
    <lineage>
        <taxon>Bacteria</taxon>
        <taxon>Bacillati</taxon>
        <taxon>Actinomycetota</taxon>
        <taxon>Actinomycetes</taxon>
        <taxon>Kitasatosporales</taxon>
        <taxon>Streptomycetaceae</taxon>
        <taxon>Streptomyces</taxon>
    </lineage>
</organism>
<keyword evidence="3" id="KW-0808">Transferase</keyword>
<proteinExistence type="predicted"/>
<keyword evidence="10" id="KW-1185">Reference proteome</keyword>
<dbReference type="SUPFAM" id="SSF158745">
    <property type="entry name" value="LanC-like"/>
    <property type="match status" value="1"/>
</dbReference>
<dbReference type="NCBIfam" id="NF038151">
    <property type="entry name" value="lanthi_synth_III"/>
    <property type="match status" value="1"/>
</dbReference>
<dbReference type="InterPro" id="IPR053524">
    <property type="entry name" value="Aerial_hyphae_peptide-synth"/>
</dbReference>
<evidence type="ECO:0000256" key="6">
    <source>
        <dbReference type="ARBA" id="ARBA00022840"/>
    </source>
</evidence>
<evidence type="ECO:0000313" key="10">
    <source>
        <dbReference type="Proteomes" id="UP001202244"/>
    </source>
</evidence>
<dbReference type="EC" id="2.7.11.1" evidence="1"/>
<evidence type="ECO:0000259" key="8">
    <source>
        <dbReference type="PROSITE" id="PS50011"/>
    </source>
</evidence>
<evidence type="ECO:0000256" key="1">
    <source>
        <dbReference type="ARBA" id="ARBA00012513"/>
    </source>
</evidence>